<gene>
    <name evidence="2" type="ORF">I532_08602</name>
</gene>
<evidence type="ECO:0000259" key="1">
    <source>
        <dbReference type="SMART" id="SM00871"/>
    </source>
</evidence>
<dbReference type="InterPro" id="IPR029442">
    <property type="entry name" value="GyrI-like"/>
</dbReference>
<dbReference type="PATRIC" id="fig|1300222.3.peg.1769"/>
<dbReference type="InterPro" id="IPR011256">
    <property type="entry name" value="Reg_factor_effector_dom_sf"/>
</dbReference>
<comment type="caution">
    <text evidence="2">The sequence shown here is derived from an EMBL/GenBank/DDBJ whole genome shotgun (WGS) entry which is preliminary data.</text>
</comment>
<evidence type="ECO:0000313" key="2">
    <source>
        <dbReference type="EMBL" id="EMT52826.1"/>
    </source>
</evidence>
<feature type="domain" description="AraC effector-binding" evidence="1">
    <location>
        <begin position="36"/>
        <end position="195"/>
    </location>
</feature>
<dbReference type="SUPFAM" id="SSF55136">
    <property type="entry name" value="Probable bacterial effector-binding domain"/>
    <property type="match status" value="1"/>
</dbReference>
<sequence>MFQKEDVMQIKIAAFHAKIAKREMPAKLIEKELCAMQGAIVQLPEMWMVGASFTGPFQSLGVEMPKLWDVFSQRVNEIGNLKYPLCFYGVSDERKVGSYQLFTEYISVEVAKFDRVPEGMVGFTIPARSYALFTHQGPMDQVQSTYHRAFDWIKRQGLAVEEKALRLERYDERYLPPRHAAEREENAYDILIPLA</sequence>
<dbReference type="Proteomes" id="UP000012081">
    <property type="component" value="Unassembled WGS sequence"/>
</dbReference>
<organism evidence="2 3">
    <name type="scientific">Brevibacillus borstelensis AK1</name>
    <dbReference type="NCBI Taxonomy" id="1300222"/>
    <lineage>
        <taxon>Bacteria</taxon>
        <taxon>Bacillati</taxon>
        <taxon>Bacillota</taxon>
        <taxon>Bacilli</taxon>
        <taxon>Bacillales</taxon>
        <taxon>Paenibacillaceae</taxon>
        <taxon>Brevibacillus</taxon>
    </lineage>
</organism>
<dbReference type="InterPro" id="IPR010499">
    <property type="entry name" value="AraC_E-bd"/>
</dbReference>
<dbReference type="STRING" id="1300222.I532_08602"/>
<reference evidence="2 3" key="1">
    <citation type="submission" date="2013-03" db="EMBL/GenBank/DDBJ databases">
        <title>Assembly of a new bacterial strain Brevibacillus borstelensis AK1.</title>
        <authorList>
            <person name="Rajan I."/>
            <person name="PoliReddy D."/>
            <person name="Sugumar T."/>
            <person name="Rathinam K."/>
            <person name="Alqarawi S."/>
            <person name="Khalil A.B."/>
            <person name="Sivakumar N."/>
        </authorList>
    </citation>
    <scope>NUCLEOTIDE SEQUENCE [LARGE SCALE GENOMIC DNA]</scope>
    <source>
        <strain evidence="2 3">AK1</strain>
    </source>
</reference>
<keyword evidence="3" id="KW-1185">Reference proteome</keyword>
<accession>M8E0K5</accession>
<protein>
    <recommendedName>
        <fullName evidence="1">AraC effector-binding domain-containing protein</fullName>
    </recommendedName>
</protein>
<evidence type="ECO:0000313" key="3">
    <source>
        <dbReference type="Proteomes" id="UP000012081"/>
    </source>
</evidence>
<dbReference type="AlphaFoldDB" id="M8E0K5"/>
<name>M8E0K5_9BACL</name>
<dbReference type="InterPro" id="IPR053182">
    <property type="entry name" value="YobU-like_regulator"/>
</dbReference>
<dbReference type="SMART" id="SM00871">
    <property type="entry name" value="AraC_E_bind"/>
    <property type="match status" value="1"/>
</dbReference>
<proteinExistence type="predicted"/>
<dbReference type="EMBL" id="APBN01000003">
    <property type="protein sequence ID" value="EMT52826.1"/>
    <property type="molecule type" value="Genomic_DNA"/>
</dbReference>
<dbReference type="Gene3D" id="3.20.80.10">
    <property type="entry name" value="Regulatory factor, effector binding domain"/>
    <property type="match status" value="1"/>
</dbReference>
<dbReference type="Pfam" id="PF06445">
    <property type="entry name" value="GyrI-like"/>
    <property type="match status" value="1"/>
</dbReference>
<dbReference type="PANTHER" id="PTHR36444">
    <property type="entry name" value="TRANSCRIPTIONAL REGULATOR PROTEIN YOBU-RELATED"/>
    <property type="match status" value="1"/>
</dbReference>
<dbReference type="PANTHER" id="PTHR36444:SF2">
    <property type="entry name" value="TRANSCRIPTIONAL REGULATOR PROTEIN YOBU-RELATED"/>
    <property type="match status" value="1"/>
</dbReference>